<comment type="similarity">
    <text evidence="1 7">Belongs to the bacterial ribosomal protein bL9 family.</text>
</comment>
<keyword evidence="3 7" id="KW-0694">RNA-binding</keyword>
<evidence type="ECO:0000256" key="7">
    <source>
        <dbReference type="HAMAP-Rule" id="MF_00503"/>
    </source>
</evidence>
<keyword evidence="4 7" id="KW-0689">Ribosomal protein</keyword>
<dbReference type="EMBL" id="CP009043">
    <property type="protein sequence ID" value="AII14744.1"/>
    <property type="molecule type" value="Genomic_DNA"/>
</dbReference>
<dbReference type="GO" id="GO:0003735">
    <property type="term" value="F:structural constituent of ribosome"/>
    <property type="evidence" value="ECO:0007669"/>
    <property type="project" value="InterPro"/>
</dbReference>
<dbReference type="RefSeq" id="WP_038454204.1">
    <property type="nucleotide sequence ID" value="NZ_CP009043.1"/>
</dbReference>
<protein>
    <recommendedName>
        <fullName evidence="6 7">Large ribosomal subunit protein bL9</fullName>
    </recommendedName>
</protein>
<dbReference type="InterPro" id="IPR036935">
    <property type="entry name" value="Ribosomal_bL9_N_sf"/>
</dbReference>
<gene>
    <name evidence="7 9" type="primary">rplI</name>
    <name evidence="9" type="ORF">CIG1485E_0906</name>
</gene>
<dbReference type="GO" id="GO:1990904">
    <property type="term" value="C:ribonucleoprotein complex"/>
    <property type="evidence" value="ECO:0007669"/>
    <property type="project" value="UniProtKB-KW"/>
</dbReference>
<dbReference type="GO" id="GO:0006412">
    <property type="term" value="P:translation"/>
    <property type="evidence" value="ECO:0007669"/>
    <property type="project" value="UniProtKB-UniRule"/>
</dbReference>
<dbReference type="HOGENOM" id="CLU_078938_3_0_7"/>
<dbReference type="InterPro" id="IPR000244">
    <property type="entry name" value="Ribosomal_bL9"/>
</dbReference>
<comment type="function">
    <text evidence="7">Binds to the 23S rRNA.</text>
</comment>
<sequence length="147" mass="15766">MKVLLIKDVKGLGKAGEVKDVKDGYGNNFLIGKGLAKAATDAVLRQYEAAKKKEAETKAYEISQSQKLASELSNVKILIKSKLGANGALFGSVTKDDIANALKEQKGYDVDKKSIECDHIKTTGTYDVSLKLGNSISAKFELVVVGE</sequence>
<keyword evidence="2 7" id="KW-0699">rRNA-binding</keyword>
<dbReference type="STRING" id="1244531.CIG2463D_0906"/>
<dbReference type="eggNOG" id="COG0359">
    <property type="taxonomic scope" value="Bacteria"/>
</dbReference>
<evidence type="ECO:0000256" key="1">
    <source>
        <dbReference type="ARBA" id="ARBA00010605"/>
    </source>
</evidence>
<proteinExistence type="inferred from homology"/>
<dbReference type="SUPFAM" id="SSF55653">
    <property type="entry name" value="Ribosomal protein L9 C-domain"/>
    <property type="match status" value="1"/>
</dbReference>
<evidence type="ECO:0000256" key="3">
    <source>
        <dbReference type="ARBA" id="ARBA00022884"/>
    </source>
</evidence>
<dbReference type="HAMAP" id="MF_00503">
    <property type="entry name" value="Ribosomal_bL9"/>
    <property type="match status" value="1"/>
</dbReference>
<evidence type="ECO:0000256" key="2">
    <source>
        <dbReference type="ARBA" id="ARBA00022730"/>
    </source>
</evidence>
<feature type="domain" description="Ribosomal protein L9" evidence="8">
    <location>
        <begin position="13"/>
        <end position="40"/>
    </location>
</feature>
<evidence type="ECO:0000256" key="4">
    <source>
        <dbReference type="ARBA" id="ARBA00022980"/>
    </source>
</evidence>
<dbReference type="KEGG" id="caj:CIG1485E_0906"/>
<dbReference type="Proteomes" id="UP000028486">
    <property type="component" value="Chromosome"/>
</dbReference>
<name>A0A076FFZ6_9BACT</name>
<dbReference type="PANTHER" id="PTHR21368">
    <property type="entry name" value="50S RIBOSOMAL PROTEIN L9"/>
    <property type="match status" value="1"/>
</dbReference>
<evidence type="ECO:0000256" key="6">
    <source>
        <dbReference type="ARBA" id="ARBA00035292"/>
    </source>
</evidence>
<dbReference type="AlphaFoldDB" id="A0A076FFZ6"/>
<dbReference type="FunFam" id="3.40.5.10:FF:000002">
    <property type="entry name" value="50S ribosomal protein L9"/>
    <property type="match status" value="1"/>
</dbReference>
<dbReference type="Gene3D" id="3.10.430.100">
    <property type="entry name" value="Ribosomal protein L9, C-terminal domain"/>
    <property type="match status" value="1"/>
</dbReference>
<evidence type="ECO:0000256" key="5">
    <source>
        <dbReference type="ARBA" id="ARBA00023274"/>
    </source>
</evidence>
<dbReference type="GO" id="GO:0005840">
    <property type="term" value="C:ribosome"/>
    <property type="evidence" value="ECO:0007669"/>
    <property type="project" value="UniProtKB-KW"/>
</dbReference>
<dbReference type="PROSITE" id="PS00651">
    <property type="entry name" value="RIBOSOMAL_L9"/>
    <property type="match status" value="1"/>
</dbReference>
<dbReference type="Pfam" id="PF01281">
    <property type="entry name" value="Ribosomal_L9_N"/>
    <property type="match status" value="1"/>
</dbReference>
<dbReference type="GO" id="GO:0019843">
    <property type="term" value="F:rRNA binding"/>
    <property type="evidence" value="ECO:0007669"/>
    <property type="project" value="UniProtKB-UniRule"/>
</dbReference>
<dbReference type="OrthoDB" id="9788336at2"/>
<dbReference type="Gene3D" id="3.40.5.10">
    <property type="entry name" value="Ribosomal protein L9, N-terminal domain"/>
    <property type="match status" value="1"/>
</dbReference>
<dbReference type="SUPFAM" id="SSF55658">
    <property type="entry name" value="L9 N-domain-like"/>
    <property type="match status" value="1"/>
</dbReference>
<dbReference type="NCBIfam" id="TIGR00158">
    <property type="entry name" value="L9"/>
    <property type="match status" value="1"/>
</dbReference>
<dbReference type="InterPro" id="IPR020069">
    <property type="entry name" value="Ribosomal_bL9_C"/>
</dbReference>
<accession>A0A076FFZ6</accession>
<dbReference type="InterPro" id="IPR020594">
    <property type="entry name" value="Ribosomal_bL9_bac/chp"/>
</dbReference>
<organism evidence="9 10">
    <name type="scientific">Campylobacter iguaniorum</name>
    <dbReference type="NCBI Taxonomy" id="1244531"/>
    <lineage>
        <taxon>Bacteria</taxon>
        <taxon>Pseudomonadati</taxon>
        <taxon>Campylobacterota</taxon>
        <taxon>Epsilonproteobacteria</taxon>
        <taxon>Campylobacterales</taxon>
        <taxon>Campylobacteraceae</taxon>
        <taxon>Campylobacter</taxon>
    </lineage>
</organism>
<evidence type="ECO:0000313" key="10">
    <source>
        <dbReference type="Proteomes" id="UP000028486"/>
    </source>
</evidence>
<keyword evidence="10" id="KW-1185">Reference proteome</keyword>
<evidence type="ECO:0000259" key="8">
    <source>
        <dbReference type="PROSITE" id="PS00651"/>
    </source>
</evidence>
<dbReference type="InterPro" id="IPR020070">
    <property type="entry name" value="Ribosomal_bL9_N"/>
</dbReference>
<dbReference type="InterPro" id="IPR036791">
    <property type="entry name" value="Ribosomal_bL9_C_sf"/>
</dbReference>
<dbReference type="PATRIC" id="fig|1244531.5.peg.906"/>
<evidence type="ECO:0000313" key="9">
    <source>
        <dbReference type="EMBL" id="AII14744.1"/>
    </source>
</evidence>
<dbReference type="InterPro" id="IPR009027">
    <property type="entry name" value="Ribosomal_bL9/RNase_H1_N"/>
</dbReference>
<dbReference type="Pfam" id="PF03948">
    <property type="entry name" value="Ribosomal_L9_C"/>
    <property type="match status" value="1"/>
</dbReference>
<reference evidence="10" key="1">
    <citation type="journal article" date="2014" name="Genome Announc.">
        <title>Complete Genome Sequence of Campylobacter iguaniorum Strain 1485ET, Isolated from a Bearded Dragon (Pogona vitticeps).</title>
        <authorList>
            <person name="Gilbert M.J."/>
            <person name="Miller W.G."/>
            <person name="Yee E."/>
            <person name="Kik M."/>
            <person name="Wagenaar J.A."/>
            <person name="Duim B."/>
        </authorList>
    </citation>
    <scope>NUCLEOTIDE SEQUENCE [LARGE SCALE GENOMIC DNA]</scope>
    <source>
        <strain evidence="10">1485E</strain>
    </source>
</reference>
<keyword evidence="5 7" id="KW-0687">Ribonucleoprotein</keyword>